<evidence type="ECO:0000313" key="2">
    <source>
        <dbReference type="Proteomes" id="UP000700596"/>
    </source>
</evidence>
<sequence length="399" mass="45588">MTPLVKEWADINHGEKPLNTPFVIGLHIMLESSKAFTWSDKSDRPNPVNCRISTLRGAIDIRSAVEEAISIEAAREGCRQEKAAKDSPRRLSYTLDRFTSHTYFDFYHQAPWVAGSHMAAFHGHAQRIGFRLLNKKGILGCTLHLYSFLSKVSGLCLRTTILDELMAIFGKAVFLGDGPQGLPPTKNFANRLYLFLGSRRLSFRNRNARVKAPLDLSQIPDRLTNLCILTHHSIDSHLKDRSFWSKLSPNEVVIRGGRIDRDATITKFFRRHTHAEIIQKTRTIVEAEFEGVHPIARINCFELYKYCLEMWDGVRRLYMFPGGMPSELVGTPLAEELRKPGFSSAYCMFVHSAEMVDMEICHKRGGPIRHSHHSLHLMGDVLSRTWEGKKIEDILWEKF</sequence>
<evidence type="ECO:0000313" key="1">
    <source>
        <dbReference type="EMBL" id="KAH7109650.1"/>
    </source>
</evidence>
<protein>
    <submittedName>
        <fullName evidence="1">Uncharacterized protein</fullName>
    </submittedName>
</protein>
<accession>A0A9P9CXX4</accession>
<comment type="caution">
    <text evidence="1">The sequence shown here is derived from an EMBL/GenBank/DDBJ whole genome shotgun (WGS) entry which is preliminary data.</text>
</comment>
<dbReference type="Proteomes" id="UP000700596">
    <property type="component" value="Unassembled WGS sequence"/>
</dbReference>
<organism evidence="1 2">
    <name type="scientific">Dendryphion nanum</name>
    <dbReference type="NCBI Taxonomy" id="256645"/>
    <lineage>
        <taxon>Eukaryota</taxon>
        <taxon>Fungi</taxon>
        <taxon>Dikarya</taxon>
        <taxon>Ascomycota</taxon>
        <taxon>Pezizomycotina</taxon>
        <taxon>Dothideomycetes</taxon>
        <taxon>Pleosporomycetidae</taxon>
        <taxon>Pleosporales</taxon>
        <taxon>Torulaceae</taxon>
        <taxon>Dendryphion</taxon>
    </lineage>
</organism>
<keyword evidence="2" id="KW-1185">Reference proteome</keyword>
<gene>
    <name evidence="1" type="ORF">B0J11DRAFT_512816</name>
</gene>
<reference evidence="1" key="1">
    <citation type="journal article" date="2021" name="Nat. Commun.">
        <title>Genetic determinants of endophytism in the Arabidopsis root mycobiome.</title>
        <authorList>
            <person name="Mesny F."/>
            <person name="Miyauchi S."/>
            <person name="Thiergart T."/>
            <person name="Pickel B."/>
            <person name="Atanasova L."/>
            <person name="Karlsson M."/>
            <person name="Huettel B."/>
            <person name="Barry K.W."/>
            <person name="Haridas S."/>
            <person name="Chen C."/>
            <person name="Bauer D."/>
            <person name="Andreopoulos W."/>
            <person name="Pangilinan J."/>
            <person name="LaButti K."/>
            <person name="Riley R."/>
            <person name="Lipzen A."/>
            <person name="Clum A."/>
            <person name="Drula E."/>
            <person name="Henrissat B."/>
            <person name="Kohler A."/>
            <person name="Grigoriev I.V."/>
            <person name="Martin F.M."/>
            <person name="Hacquard S."/>
        </authorList>
    </citation>
    <scope>NUCLEOTIDE SEQUENCE</scope>
    <source>
        <strain evidence="1">MPI-CAGE-CH-0243</strain>
    </source>
</reference>
<dbReference type="AlphaFoldDB" id="A0A9P9CXX4"/>
<proteinExistence type="predicted"/>
<dbReference type="OrthoDB" id="3799565at2759"/>
<name>A0A9P9CXX4_9PLEO</name>
<dbReference type="EMBL" id="JAGMWT010000031">
    <property type="protein sequence ID" value="KAH7109650.1"/>
    <property type="molecule type" value="Genomic_DNA"/>
</dbReference>